<sequence>MDTDGQPLGVAAVVVDRSLEPHPQVPTEADQVHFRFRFEGADEPSDPVVDACAVDEERVTSGCQTAPSSRASGPADDPRTGATWLAVEPPERVDGVPLIPFRVPTATPSRAPRPACCGSRA</sequence>
<feature type="compositionally biased region" description="Polar residues" evidence="1">
    <location>
        <begin position="61"/>
        <end position="71"/>
    </location>
</feature>
<evidence type="ECO:0000313" key="2">
    <source>
        <dbReference type="EMBL" id="MDT0473662.1"/>
    </source>
</evidence>
<evidence type="ECO:0000313" key="3">
    <source>
        <dbReference type="Proteomes" id="UP001180489"/>
    </source>
</evidence>
<organism evidence="2 3">
    <name type="scientific">Streptomyces hintoniae</name>
    <dbReference type="NCBI Taxonomy" id="3075521"/>
    <lineage>
        <taxon>Bacteria</taxon>
        <taxon>Bacillati</taxon>
        <taxon>Actinomycetota</taxon>
        <taxon>Actinomycetes</taxon>
        <taxon>Kitasatosporales</taxon>
        <taxon>Streptomycetaceae</taxon>
        <taxon>Streptomyces</taxon>
    </lineage>
</organism>
<reference evidence="2" key="1">
    <citation type="submission" date="2024-05" db="EMBL/GenBank/DDBJ databases">
        <title>30 novel species of actinomycetes from the DSMZ collection.</title>
        <authorList>
            <person name="Nouioui I."/>
        </authorList>
    </citation>
    <scope>NUCLEOTIDE SEQUENCE</scope>
    <source>
        <strain evidence="2">DSM 41014</strain>
    </source>
</reference>
<proteinExistence type="predicted"/>
<evidence type="ECO:0000256" key="1">
    <source>
        <dbReference type="SAM" id="MobiDB-lite"/>
    </source>
</evidence>
<protein>
    <submittedName>
        <fullName evidence="2">Uncharacterized protein</fullName>
    </submittedName>
</protein>
<comment type="caution">
    <text evidence="2">The sequence shown here is derived from an EMBL/GenBank/DDBJ whole genome shotgun (WGS) entry which is preliminary data.</text>
</comment>
<gene>
    <name evidence="2" type="ORF">RM863_16145</name>
</gene>
<dbReference type="EMBL" id="JAVRFF010000016">
    <property type="protein sequence ID" value="MDT0473662.1"/>
    <property type="molecule type" value="Genomic_DNA"/>
</dbReference>
<feature type="region of interest" description="Disordered" evidence="1">
    <location>
        <begin position="59"/>
        <end position="82"/>
    </location>
</feature>
<dbReference type="RefSeq" id="WP_311635476.1">
    <property type="nucleotide sequence ID" value="NZ_JAVRFF010000016.1"/>
</dbReference>
<name>A0ABU2UK68_9ACTN</name>
<dbReference type="Proteomes" id="UP001180489">
    <property type="component" value="Unassembled WGS sequence"/>
</dbReference>
<keyword evidence="3" id="KW-1185">Reference proteome</keyword>
<accession>A0ABU2UK68</accession>